<feature type="chain" id="PRO_5039468520" description="DUF6562 domain-containing protein" evidence="1">
    <location>
        <begin position="21"/>
        <end position="344"/>
    </location>
</feature>
<organism evidence="3 4">
    <name type="scientific">Candidatus Merdivivens faecigallinarum</name>
    <dbReference type="NCBI Taxonomy" id="2840871"/>
    <lineage>
        <taxon>Bacteria</taxon>
        <taxon>Pseudomonadati</taxon>
        <taxon>Bacteroidota</taxon>
        <taxon>Bacteroidia</taxon>
        <taxon>Bacteroidales</taxon>
        <taxon>Muribaculaceae</taxon>
        <taxon>Muribaculaceae incertae sedis</taxon>
        <taxon>Candidatus Merdivivens</taxon>
    </lineage>
</organism>
<comment type="caution">
    <text evidence="3">The sequence shown here is derived from an EMBL/GenBank/DDBJ whole genome shotgun (WGS) entry which is preliminary data.</text>
</comment>
<reference evidence="3" key="1">
    <citation type="submission" date="2020-10" db="EMBL/GenBank/DDBJ databases">
        <authorList>
            <person name="Gilroy R."/>
        </authorList>
    </citation>
    <scope>NUCLEOTIDE SEQUENCE</scope>
    <source>
        <strain evidence="3">B3-2255</strain>
    </source>
</reference>
<evidence type="ECO:0000313" key="4">
    <source>
        <dbReference type="Proteomes" id="UP000823772"/>
    </source>
</evidence>
<keyword evidence="1" id="KW-0732">Signal</keyword>
<gene>
    <name evidence="3" type="ORF">IAC87_05555</name>
</gene>
<evidence type="ECO:0000259" key="2">
    <source>
        <dbReference type="Pfam" id="PF20200"/>
    </source>
</evidence>
<feature type="domain" description="DUF6562" evidence="2">
    <location>
        <begin position="41"/>
        <end position="343"/>
    </location>
</feature>
<proteinExistence type="predicted"/>
<dbReference type="InterPro" id="IPR046692">
    <property type="entry name" value="DUF6562"/>
</dbReference>
<feature type="signal peptide" evidence="1">
    <location>
        <begin position="1"/>
        <end position="20"/>
    </location>
</feature>
<dbReference type="EMBL" id="JADILY010000114">
    <property type="protein sequence ID" value="MBO8481994.1"/>
    <property type="molecule type" value="Genomic_DNA"/>
</dbReference>
<evidence type="ECO:0000256" key="1">
    <source>
        <dbReference type="SAM" id="SignalP"/>
    </source>
</evidence>
<accession>A0A9D9J080</accession>
<dbReference type="AlphaFoldDB" id="A0A9D9J080"/>
<sequence length="344" mass="37680">MKTSISTITGAALKSFAFFAAALTIASCVHEYPDDGKGIDPTRISLTVELTTNPKINASSVFSKSANTAPYVWFVVEIYEEDFGGKPVLRHEASAPKNEDGSASIVLNTSLNAGKYRLAAFATCVEDEQGNGSHYDMTDLGGIVFANEEYTGSTDLKECYDLRMDIDLPNDEWLGEKTLSGTLEPPVGRVEIIAEDAKEFLTKQAELLSKSGIETEEEQIWEGYKARWDYALYFPTKYNAFTGVPTDAQTGIMFLSEMTPLSDNEVLMGYDYVFVNGDRTRVNITLSLVDKETGEILNSYSGLTAEINKGETSVIRGDFLTTSNKSGIGIDTGFEDEINIPLPD</sequence>
<protein>
    <recommendedName>
        <fullName evidence="2">DUF6562 domain-containing protein</fullName>
    </recommendedName>
</protein>
<name>A0A9D9J080_9BACT</name>
<reference evidence="3" key="2">
    <citation type="journal article" date="2021" name="PeerJ">
        <title>Extensive microbial diversity within the chicken gut microbiome revealed by metagenomics and culture.</title>
        <authorList>
            <person name="Gilroy R."/>
            <person name="Ravi A."/>
            <person name="Getino M."/>
            <person name="Pursley I."/>
            <person name="Horton D.L."/>
            <person name="Alikhan N.F."/>
            <person name="Baker D."/>
            <person name="Gharbi K."/>
            <person name="Hall N."/>
            <person name="Watson M."/>
            <person name="Adriaenssens E.M."/>
            <person name="Foster-Nyarko E."/>
            <person name="Jarju S."/>
            <person name="Secka A."/>
            <person name="Antonio M."/>
            <person name="Oren A."/>
            <person name="Chaudhuri R.R."/>
            <person name="La Ragione R."/>
            <person name="Hildebrand F."/>
            <person name="Pallen M.J."/>
        </authorList>
    </citation>
    <scope>NUCLEOTIDE SEQUENCE</scope>
    <source>
        <strain evidence="3">B3-2255</strain>
    </source>
</reference>
<dbReference type="Pfam" id="PF20200">
    <property type="entry name" value="DUF6562"/>
    <property type="match status" value="1"/>
</dbReference>
<dbReference type="PROSITE" id="PS51257">
    <property type="entry name" value="PROKAR_LIPOPROTEIN"/>
    <property type="match status" value="1"/>
</dbReference>
<dbReference type="Proteomes" id="UP000823772">
    <property type="component" value="Unassembled WGS sequence"/>
</dbReference>
<evidence type="ECO:0000313" key="3">
    <source>
        <dbReference type="EMBL" id="MBO8481994.1"/>
    </source>
</evidence>